<comment type="caution">
    <text evidence="2">The sequence shown here is derived from an EMBL/GenBank/DDBJ whole genome shotgun (WGS) entry which is preliminary data.</text>
</comment>
<dbReference type="InterPro" id="IPR036291">
    <property type="entry name" value="NAD(P)-bd_dom_sf"/>
</dbReference>
<dbReference type="Proteomes" id="UP001179280">
    <property type="component" value="Unassembled WGS sequence"/>
</dbReference>
<accession>A0ABS2SRF0</accession>
<dbReference type="Gene3D" id="3.40.50.720">
    <property type="entry name" value="NAD(P)-binding Rossmann-like Domain"/>
    <property type="match status" value="1"/>
</dbReference>
<keyword evidence="3" id="KW-1185">Reference proteome</keyword>
<dbReference type="InterPro" id="IPR052515">
    <property type="entry name" value="Gfo/Idh/MocA_Oxidoreductase"/>
</dbReference>
<dbReference type="PANTHER" id="PTHR43249">
    <property type="entry name" value="UDP-N-ACETYL-2-AMINO-2-DEOXY-D-GLUCURONATE OXIDASE"/>
    <property type="match status" value="1"/>
</dbReference>
<dbReference type="EMBL" id="JAFBCV010000001">
    <property type="protein sequence ID" value="MBM7836832.1"/>
    <property type="molecule type" value="Genomic_DNA"/>
</dbReference>
<dbReference type="PANTHER" id="PTHR43249:SF1">
    <property type="entry name" value="D-GLUCOSIDE 3-DEHYDROGENASE"/>
    <property type="match status" value="1"/>
</dbReference>
<name>A0ABS2SRF0_9BACI</name>
<proteinExistence type="predicted"/>
<sequence length="391" mass="44033">MANNVSILMVGINGYGDVYLQALLKRTDVNLAGVVEIAPERSRFFSKLQAERIPIYSTLSAFYEEQQADLAIVCTPIHLHTMHVVEALKHNSCVLCEKPLTGDSADFSVLDKAVDDSGNWVAVGFNWSFSETMQAVKRDRMRGVFGKAKQLRTLVAWPRNDGYFNRSNWAGKRYAPEGKAVFDSIANNAAAHFLHNMLYVLGNEIDSCAAIEHVDADLYKANNIETFDTCAIRVKTTAETNLFFYASHATDEEVGPLFDYEFEHATVTYACQNDTGKVIASFRDGTKKEYGTLDVNQKEALAKLDWCIESIQNNQVAVPCSHETAKAHVQLIERFREWPVKLFDDNRLFRLNDQVIVKGLREQLVECYDGSAHLGEEFAPLVQVEKKAKRQ</sequence>
<organism evidence="2 3">
    <name type="scientific">Shouchella xiaoxiensis</name>
    <dbReference type="NCBI Taxonomy" id="766895"/>
    <lineage>
        <taxon>Bacteria</taxon>
        <taxon>Bacillati</taxon>
        <taxon>Bacillota</taxon>
        <taxon>Bacilli</taxon>
        <taxon>Bacillales</taxon>
        <taxon>Bacillaceae</taxon>
        <taxon>Shouchella</taxon>
    </lineage>
</organism>
<feature type="domain" description="Gfo/Idh/MocA-like oxidoreductase N-terminal" evidence="1">
    <location>
        <begin position="6"/>
        <end position="125"/>
    </location>
</feature>
<gene>
    <name evidence="2" type="ORF">JOC54_000063</name>
</gene>
<dbReference type="Gene3D" id="3.30.360.10">
    <property type="entry name" value="Dihydrodipicolinate Reductase, domain 2"/>
    <property type="match status" value="1"/>
</dbReference>
<evidence type="ECO:0000313" key="3">
    <source>
        <dbReference type="Proteomes" id="UP001179280"/>
    </source>
</evidence>
<reference evidence="2" key="1">
    <citation type="submission" date="2021-01" db="EMBL/GenBank/DDBJ databases">
        <title>Genomic Encyclopedia of Type Strains, Phase IV (KMG-IV): sequencing the most valuable type-strain genomes for metagenomic binning, comparative biology and taxonomic classification.</title>
        <authorList>
            <person name="Goeker M."/>
        </authorList>
    </citation>
    <scope>NUCLEOTIDE SEQUENCE</scope>
    <source>
        <strain evidence="2">DSM 21943</strain>
    </source>
</reference>
<dbReference type="InterPro" id="IPR000683">
    <property type="entry name" value="Gfo/Idh/MocA-like_OxRdtase_N"/>
</dbReference>
<dbReference type="Pfam" id="PF01408">
    <property type="entry name" value="GFO_IDH_MocA"/>
    <property type="match status" value="1"/>
</dbReference>
<protein>
    <submittedName>
        <fullName evidence="2">Dehydrogenase</fullName>
    </submittedName>
</protein>
<dbReference type="SUPFAM" id="SSF51735">
    <property type="entry name" value="NAD(P)-binding Rossmann-fold domains"/>
    <property type="match status" value="1"/>
</dbReference>
<dbReference type="RefSeq" id="WP_204463545.1">
    <property type="nucleotide sequence ID" value="NZ_JAFBCV010000001.1"/>
</dbReference>
<evidence type="ECO:0000259" key="1">
    <source>
        <dbReference type="Pfam" id="PF01408"/>
    </source>
</evidence>
<evidence type="ECO:0000313" key="2">
    <source>
        <dbReference type="EMBL" id="MBM7836832.1"/>
    </source>
</evidence>